<reference evidence="2 3" key="1">
    <citation type="submission" date="2017-11" db="EMBL/GenBank/DDBJ databases">
        <title>De-novo sequencing of pomegranate (Punica granatum L.) genome.</title>
        <authorList>
            <person name="Akparov Z."/>
            <person name="Amiraslanov A."/>
            <person name="Hajiyeva S."/>
            <person name="Abbasov M."/>
            <person name="Kaur K."/>
            <person name="Hamwieh A."/>
            <person name="Solovyev V."/>
            <person name="Salamov A."/>
            <person name="Braich B."/>
            <person name="Kosarev P."/>
            <person name="Mahmoud A."/>
            <person name="Hajiyev E."/>
            <person name="Babayeva S."/>
            <person name="Izzatullayeva V."/>
            <person name="Mammadov A."/>
            <person name="Mammadov A."/>
            <person name="Sharifova S."/>
            <person name="Ojaghi J."/>
            <person name="Eynullazada K."/>
            <person name="Bayramov B."/>
            <person name="Abdulazimova A."/>
            <person name="Shahmuradov I."/>
        </authorList>
    </citation>
    <scope>NUCLEOTIDE SEQUENCE [LARGE SCALE GENOMIC DNA]</scope>
    <source>
        <strain evidence="3">cv. AG2017</strain>
        <tissue evidence="2">Leaf</tissue>
    </source>
</reference>
<keyword evidence="3" id="KW-1185">Reference proteome</keyword>
<evidence type="ECO:0000313" key="2">
    <source>
        <dbReference type="EMBL" id="PKI50992.1"/>
    </source>
</evidence>
<dbReference type="AlphaFoldDB" id="A0A2I0J447"/>
<gene>
    <name evidence="2" type="ORF">CRG98_028619</name>
</gene>
<feature type="region of interest" description="Disordered" evidence="1">
    <location>
        <begin position="1"/>
        <end position="92"/>
    </location>
</feature>
<dbReference type="Proteomes" id="UP000233551">
    <property type="component" value="Unassembled WGS sequence"/>
</dbReference>
<organism evidence="2 3">
    <name type="scientific">Punica granatum</name>
    <name type="common">Pomegranate</name>
    <dbReference type="NCBI Taxonomy" id="22663"/>
    <lineage>
        <taxon>Eukaryota</taxon>
        <taxon>Viridiplantae</taxon>
        <taxon>Streptophyta</taxon>
        <taxon>Embryophyta</taxon>
        <taxon>Tracheophyta</taxon>
        <taxon>Spermatophyta</taxon>
        <taxon>Magnoliopsida</taxon>
        <taxon>eudicotyledons</taxon>
        <taxon>Gunneridae</taxon>
        <taxon>Pentapetalae</taxon>
        <taxon>rosids</taxon>
        <taxon>malvids</taxon>
        <taxon>Myrtales</taxon>
        <taxon>Lythraceae</taxon>
        <taxon>Punica</taxon>
    </lineage>
</organism>
<feature type="compositionally biased region" description="Basic residues" evidence="1">
    <location>
        <begin position="59"/>
        <end position="71"/>
    </location>
</feature>
<evidence type="ECO:0000313" key="3">
    <source>
        <dbReference type="Proteomes" id="UP000233551"/>
    </source>
</evidence>
<name>A0A2I0J447_PUNGR</name>
<feature type="compositionally biased region" description="Low complexity" evidence="1">
    <location>
        <begin position="34"/>
        <end position="45"/>
    </location>
</feature>
<protein>
    <submittedName>
        <fullName evidence="2">Uncharacterized protein</fullName>
    </submittedName>
</protein>
<evidence type="ECO:0000256" key="1">
    <source>
        <dbReference type="SAM" id="MobiDB-lite"/>
    </source>
</evidence>
<accession>A0A2I0J447</accession>
<comment type="caution">
    <text evidence="2">The sequence shown here is derived from an EMBL/GenBank/DDBJ whole genome shotgun (WGS) entry which is preliminary data.</text>
</comment>
<proteinExistence type="predicted"/>
<sequence>MPICMPMHLRSPCPESNPDTAAGKDDSISPPAPELSLVESEGLSSQPDRDWDPDQGQGPKRKKKRARKKSKRSDLDKEEEQSIGGDDEKKKPLFPDFWNLLLVAGVWSPITLEGAVAGICLLL</sequence>
<dbReference type="EMBL" id="PGOL01002067">
    <property type="protein sequence ID" value="PKI50992.1"/>
    <property type="molecule type" value="Genomic_DNA"/>
</dbReference>